<gene>
    <name evidence="2" type="ORF">FHG89_26985</name>
</gene>
<evidence type="ECO:0000313" key="2">
    <source>
        <dbReference type="EMBL" id="TNH23500.1"/>
    </source>
</evidence>
<dbReference type="PANTHER" id="PTHR34989">
    <property type="entry name" value="PROTEIN HDED"/>
    <property type="match status" value="1"/>
</dbReference>
<organism evidence="2 3">
    <name type="scientific">Micromonospora orduensis</name>
    <dbReference type="NCBI Taxonomy" id="1420891"/>
    <lineage>
        <taxon>Bacteria</taxon>
        <taxon>Bacillati</taxon>
        <taxon>Actinomycetota</taxon>
        <taxon>Actinomycetes</taxon>
        <taxon>Micromonosporales</taxon>
        <taxon>Micromonosporaceae</taxon>
        <taxon>Micromonospora</taxon>
    </lineage>
</organism>
<evidence type="ECO:0000313" key="3">
    <source>
        <dbReference type="Proteomes" id="UP000306145"/>
    </source>
</evidence>
<feature type="transmembrane region" description="Helical" evidence="1">
    <location>
        <begin position="119"/>
        <end position="136"/>
    </location>
</feature>
<proteinExistence type="predicted"/>
<dbReference type="AlphaFoldDB" id="A0A5C4QBF6"/>
<feature type="transmembrane region" description="Helical" evidence="1">
    <location>
        <begin position="7"/>
        <end position="27"/>
    </location>
</feature>
<evidence type="ECO:0000256" key="1">
    <source>
        <dbReference type="SAM" id="Phobius"/>
    </source>
</evidence>
<dbReference type="InterPro" id="IPR005325">
    <property type="entry name" value="DUF308_memb"/>
</dbReference>
<comment type="caution">
    <text evidence="2">The sequence shown here is derived from an EMBL/GenBank/DDBJ whole genome shotgun (WGS) entry which is preliminary data.</text>
</comment>
<dbReference type="Proteomes" id="UP000306145">
    <property type="component" value="Unassembled WGS sequence"/>
</dbReference>
<dbReference type="EMBL" id="VDFY01000238">
    <property type="protein sequence ID" value="TNH23500.1"/>
    <property type="molecule type" value="Genomic_DNA"/>
</dbReference>
<dbReference type="Pfam" id="PF03729">
    <property type="entry name" value="DUF308"/>
    <property type="match status" value="2"/>
</dbReference>
<dbReference type="OrthoDB" id="193343at2"/>
<dbReference type="PANTHER" id="PTHR34989:SF1">
    <property type="entry name" value="PROTEIN HDED"/>
    <property type="match status" value="1"/>
</dbReference>
<feature type="transmembrane region" description="Helical" evidence="1">
    <location>
        <begin position="90"/>
        <end position="112"/>
    </location>
</feature>
<keyword evidence="1" id="KW-0472">Membrane</keyword>
<sequence length="179" mass="18437">MRGGRDVWALALRGVAAIVFGLLALVWPTVTALALAVLFGAYALVGGALHLAAGFSRGQAGPVRGLFLLTGLLGIAIALVTLLWPEITAFALAVVIGIWAVVIGGLDLWIAVRWRASRLLAVVGVVSILAGLLILFRPDVGAVAIAQVIGIYAIVAGVLMLAAARQRHRLATGPARPTA</sequence>
<accession>A0A5C4QBF6</accession>
<dbReference type="GO" id="GO:0005886">
    <property type="term" value="C:plasma membrane"/>
    <property type="evidence" value="ECO:0007669"/>
    <property type="project" value="TreeGrafter"/>
</dbReference>
<feature type="transmembrane region" description="Helical" evidence="1">
    <location>
        <begin position="65"/>
        <end position="84"/>
    </location>
</feature>
<keyword evidence="3" id="KW-1185">Reference proteome</keyword>
<feature type="transmembrane region" description="Helical" evidence="1">
    <location>
        <begin position="142"/>
        <end position="164"/>
    </location>
</feature>
<feature type="transmembrane region" description="Helical" evidence="1">
    <location>
        <begin position="33"/>
        <end position="53"/>
    </location>
</feature>
<keyword evidence="1" id="KW-1133">Transmembrane helix</keyword>
<dbReference type="InterPro" id="IPR052712">
    <property type="entry name" value="Acid_resist_chaperone_HdeD"/>
</dbReference>
<protein>
    <submittedName>
        <fullName evidence="2">HdeD family acid-resistance protein</fullName>
    </submittedName>
</protein>
<reference evidence="2 3" key="1">
    <citation type="submission" date="2019-06" db="EMBL/GenBank/DDBJ databases">
        <title>Micromonospora ordensis sp. nov., isolated from deep marine sediment.</title>
        <authorList>
            <person name="Veyisoglu A."/>
            <person name="Carro L."/>
            <person name="Klenk H.-P."/>
            <person name="Sahin N."/>
        </authorList>
    </citation>
    <scope>NUCLEOTIDE SEQUENCE [LARGE SCALE GENOMIC DNA]</scope>
    <source>
        <strain evidence="2 3">S2509</strain>
    </source>
</reference>
<keyword evidence="1" id="KW-0812">Transmembrane</keyword>
<name>A0A5C4QBF6_9ACTN</name>